<feature type="domain" description="Peptidoglycan binding-like" evidence="3">
    <location>
        <begin position="119"/>
        <end position="172"/>
    </location>
</feature>
<dbReference type="EMBL" id="BAABHK010000019">
    <property type="protein sequence ID" value="GAA4637410.1"/>
    <property type="molecule type" value="Genomic_DNA"/>
</dbReference>
<dbReference type="SUPFAM" id="SSF47090">
    <property type="entry name" value="PGBD-like"/>
    <property type="match status" value="1"/>
</dbReference>
<dbReference type="Gene3D" id="2.40.420.20">
    <property type="match status" value="1"/>
</dbReference>
<dbReference type="PANTHER" id="PTHR32347">
    <property type="entry name" value="EFFLUX SYSTEM COMPONENT YKNX-RELATED"/>
    <property type="match status" value="1"/>
</dbReference>
<evidence type="ECO:0000313" key="5">
    <source>
        <dbReference type="Proteomes" id="UP001501442"/>
    </source>
</evidence>
<name>A0ABP8UQP1_9ACTN</name>
<organism evidence="4 5">
    <name type="scientific">Actinoallomurus vinaceus</name>
    <dbReference type="NCBI Taxonomy" id="1080074"/>
    <lineage>
        <taxon>Bacteria</taxon>
        <taxon>Bacillati</taxon>
        <taxon>Actinomycetota</taxon>
        <taxon>Actinomycetes</taxon>
        <taxon>Streptosporangiales</taxon>
        <taxon>Thermomonosporaceae</taxon>
        <taxon>Actinoallomurus</taxon>
    </lineage>
</organism>
<dbReference type="RefSeq" id="WP_345440465.1">
    <property type="nucleotide sequence ID" value="NZ_BAABHK010000019.1"/>
</dbReference>
<dbReference type="Proteomes" id="UP001501442">
    <property type="component" value="Unassembled WGS sequence"/>
</dbReference>
<dbReference type="InterPro" id="IPR050465">
    <property type="entry name" value="UPF0194_transport"/>
</dbReference>
<dbReference type="PANTHER" id="PTHR32347:SF27">
    <property type="entry name" value="RND EFFLUX PUMP MEMBRANE FUSION PROTEIN BARREL-SANDWICH DOMAIN-CONTAINING PROTEIN"/>
    <property type="match status" value="1"/>
</dbReference>
<evidence type="ECO:0000259" key="3">
    <source>
        <dbReference type="Pfam" id="PF01471"/>
    </source>
</evidence>
<keyword evidence="5" id="KW-1185">Reference proteome</keyword>
<evidence type="ECO:0000256" key="2">
    <source>
        <dbReference type="ARBA" id="ARBA00023054"/>
    </source>
</evidence>
<sequence>MRRAPLVIGAVALVVTGVAGGALLFGSGEKGRPAPGRTALSASDVRRGDLIDTITVDGTLTYAAERRIAAQTTGTVTSLPSPGRVVGQGGALYAVDRRPVVLMHGTVPLYRALGPGVTSGPDVRQLENALQDLGYGDGLTVDRTFSAATAHAVRRWQKDHGLKQTGSVDAAQVVFLPSDVRVVEAKAAVGDRIGPGRQVLSVTGTHHVVHVDLDADEQQTAQKGRTVSVRLPGGATATGRITSVGTVAHKKNTQGDTPSSGQSPAATIDVEITLSGGKRSGTLDQAPVTVTMESRRRRDVLSVPVEALLALREGGFGVEVLDPGGARRIVAVTTGMYGGGRVEISGTGLTPGMKVGVPAQ</sequence>
<comment type="caution">
    <text evidence="4">The sequence shown here is derived from an EMBL/GenBank/DDBJ whole genome shotgun (WGS) entry which is preliminary data.</text>
</comment>
<proteinExistence type="predicted"/>
<dbReference type="Gene3D" id="1.10.101.10">
    <property type="entry name" value="PGBD-like superfamily/PGBD"/>
    <property type="match status" value="1"/>
</dbReference>
<dbReference type="InterPro" id="IPR002477">
    <property type="entry name" value="Peptidoglycan-bd-like"/>
</dbReference>
<dbReference type="InterPro" id="IPR036366">
    <property type="entry name" value="PGBDSf"/>
</dbReference>
<evidence type="ECO:0000256" key="1">
    <source>
        <dbReference type="ARBA" id="ARBA00004196"/>
    </source>
</evidence>
<keyword evidence="2" id="KW-0175">Coiled coil</keyword>
<accession>A0ABP8UQP1</accession>
<comment type="subcellular location">
    <subcellularLocation>
        <location evidence="1">Cell envelope</location>
    </subcellularLocation>
</comment>
<evidence type="ECO:0000313" key="4">
    <source>
        <dbReference type="EMBL" id="GAA4637410.1"/>
    </source>
</evidence>
<gene>
    <name evidence="4" type="ORF">GCM10023196_091120</name>
</gene>
<dbReference type="InterPro" id="IPR036365">
    <property type="entry name" value="PGBD-like_sf"/>
</dbReference>
<reference evidence="5" key="1">
    <citation type="journal article" date="2019" name="Int. J. Syst. Evol. Microbiol.">
        <title>The Global Catalogue of Microorganisms (GCM) 10K type strain sequencing project: providing services to taxonomists for standard genome sequencing and annotation.</title>
        <authorList>
            <consortium name="The Broad Institute Genomics Platform"/>
            <consortium name="The Broad Institute Genome Sequencing Center for Infectious Disease"/>
            <person name="Wu L."/>
            <person name="Ma J."/>
        </authorList>
    </citation>
    <scope>NUCLEOTIDE SEQUENCE [LARGE SCALE GENOMIC DNA]</scope>
    <source>
        <strain evidence="5">JCM 17939</strain>
    </source>
</reference>
<protein>
    <submittedName>
        <fullName evidence="4">Peptidoglycan-binding protein</fullName>
    </submittedName>
</protein>
<dbReference type="Pfam" id="PF01471">
    <property type="entry name" value="PG_binding_1"/>
    <property type="match status" value="1"/>
</dbReference>